<accession>A0A0C9WK64</accession>
<name>A0A0C9WK64_9AGAR</name>
<reference evidence="1 2" key="1">
    <citation type="submission" date="2014-04" db="EMBL/GenBank/DDBJ databases">
        <authorList>
            <consortium name="DOE Joint Genome Institute"/>
            <person name="Kuo A."/>
            <person name="Kohler A."/>
            <person name="Nagy L.G."/>
            <person name="Floudas D."/>
            <person name="Copeland A."/>
            <person name="Barry K.W."/>
            <person name="Cichocki N."/>
            <person name="Veneault-Fourrey C."/>
            <person name="LaButti K."/>
            <person name="Lindquist E.A."/>
            <person name="Lipzen A."/>
            <person name="Lundell T."/>
            <person name="Morin E."/>
            <person name="Murat C."/>
            <person name="Sun H."/>
            <person name="Tunlid A."/>
            <person name="Henrissat B."/>
            <person name="Grigoriev I.V."/>
            <person name="Hibbett D.S."/>
            <person name="Martin F."/>
            <person name="Nordberg H.P."/>
            <person name="Cantor M.N."/>
            <person name="Hua S.X."/>
        </authorList>
    </citation>
    <scope>NUCLEOTIDE SEQUENCE [LARGE SCALE GENOMIC DNA]</scope>
    <source>
        <strain evidence="1 2">LaAM-08-1</strain>
    </source>
</reference>
<protein>
    <submittedName>
        <fullName evidence="1">Uncharacterized protein</fullName>
    </submittedName>
</protein>
<reference evidence="2" key="2">
    <citation type="submission" date="2015-01" db="EMBL/GenBank/DDBJ databases">
        <title>Evolutionary Origins and Diversification of the Mycorrhizal Mutualists.</title>
        <authorList>
            <consortium name="DOE Joint Genome Institute"/>
            <consortium name="Mycorrhizal Genomics Consortium"/>
            <person name="Kohler A."/>
            <person name="Kuo A."/>
            <person name="Nagy L.G."/>
            <person name="Floudas D."/>
            <person name="Copeland A."/>
            <person name="Barry K.W."/>
            <person name="Cichocki N."/>
            <person name="Veneault-Fourrey C."/>
            <person name="LaButti K."/>
            <person name="Lindquist E.A."/>
            <person name="Lipzen A."/>
            <person name="Lundell T."/>
            <person name="Morin E."/>
            <person name="Murat C."/>
            <person name="Riley R."/>
            <person name="Ohm R."/>
            <person name="Sun H."/>
            <person name="Tunlid A."/>
            <person name="Henrissat B."/>
            <person name="Grigoriev I.V."/>
            <person name="Hibbett D.S."/>
            <person name="Martin F."/>
        </authorList>
    </citation>
    <scope>NUCLEOTIDE SEQUENCE [LARGE SCALE GENOMIC DNA]</scope>
    <source>
        <strain evidence="2">LaAM-08-1</strain>
    </source>
</reference>
<evidence type="ECO:0000313" key="1">
    <source>
        <dbReference type="EMBL" id="KIJ95899.1"/>
    </source>
</evidence>
<gene>
    <name evidence="1" type="ORF">K443DRAFT_313095</name>
</gene>
<dbReference type="HOGENOM" id="CLU_2512966_0_0_1"/>
<sequence length="85" mass="9953">MMRIEAPSCILYPPDPRTNVKASPIYRLIRAVWGYTRTSCNVNHNFYENPCRKVHNTHSVIFESSVKARCDPVNFEQPDKQMKRV</sequence>
<dbReference type="EMBL" id="KN838739">
    <property type="protein sequence ID" value="KIJ95899.1"/>
    <property type="molecule type" value="Genomic_DNA"/>
</dbReference>
<proteinExistence type="predicted"/>
<organism evidence="1 2">
    <name type="scientific">Laccaria amethystina LaAM-08-1</name>
    <dbReference type="NCBI Taxonomy" id="1095629"/>
    <lineage>
        <taxon>Eukaryota</taxon>
        <taxon>Fungi</taxon>
        <taxon>Dikarya</taxon>
        <taxon>Basidiomycota</taxon>
        <taxon>Agaricomycotina</taxon>
        <taxon>Agaricomycetes</taxon>
        <taxon>Agaricomycetidae</taxon>
        <taxon>Agaricales</taxon>
        <taxon>Agaricineae</taxon>
        <taxon>Hydnangiaceae</taxon>
        <taxon>Laccaria</taxon>
    </lineage>
</organism>
<evidence type="ECO:0000313" key="2">
    <source>
        <dbReference type="Proteomes" id="UP000054477"/>
    </source>
</evidence>
<dbReference type="AlphaFoldDB" id="A0A0C9WK64"/>
<dbReference type="Proteomes" id="UP000054477">
    <property type="component" value="Unassembled WGS sequence"/>
</dbReference>
<keyword evidence="2" id="KW-1185">Reference proteome</keyword>